<evidence type="ECO:0000256" key="1">
    <source>
        <dbReference type="ARBA" id="ARBA00000123"/>
    </source>
</evidence>
<dbReference type="SUPFAM" id="SSF49785">
    <property type="entry name" value="Galactose-binding domain-like"/>
    <property type="match status" value="1"/>
</dbReference>
<comment type="catalytic activity">
    <reaction evidence="1 9">
        <text>Hydrolyzes Xaa-Pro-|- bonds to release unblocked, N-terminal dipeptides from substrates including Ala-Pro-|-p-nitroanilide and (sequentially) Tyr-Pro-|-Phe-Pro-|-Gly-Pro-|-Ile.</text>
        <dbReference type="EC" id="3.4.14.11"/>
    </reaction>
</comment>
<organism evidence="12 13">
    <name type="scientific">Streptococcus parasanguinis</name>
    <dbReference type="NCBI Taxonomy" id="1318"/>
    <lineage>
        <taxon>Bacteria</taxon>
        <taxon>Bacillati</taxon>
        <taxon>Bacillota</taxon>
        <taxon>Bacilli</taxon>
        <taxon>Lactobacillales</taxon>
        <taxon>Streptococcaceae</taxon>
        <taxon>Streptococcus</taxon>
    </lineage>
</organism>
<dbReference type="Gene3D" id="3.40.50.1820">
    <property type="entry name" value="alpha/beta hydrolase"/>
    <property type="match status" value="1"/>
</dbReference>
<name>A0A6I3P6C0_STRPA</name>
<dbReference type="EMBL" id="WMYS01000001">
    <property type="protein sequence ID" value="MTR40134.1"/>
    <property type="molecule type" value="Genomic_DNA"/>
</dbReference>
<dbReference type="InterPro" id="IPR029058">
    <property type="entry name" value="AB_hydrolase_fold"/>
</dbReference>
<dbReference type="GO" id="GO:0006508">
    <property type="term" value="P:proteolysis"/>
    <property type="evidence" value="ECO:0007669"/>
    <property type="project" value="UniProtKB-KW"/>
</dbReference>
<dbReference type="EC" id="3.4.14.11" evidence="9"/>
<reference evidence="12 13" key="1">
    <citation type="journal article" date="2019" name="Nat. Med.">
        <title>A library of human gut bacterial isolates paired with longitudinal multiomics data enables mechanistic microbiome research.</title>
        <authorList>
            <person name="Poyet M."/>
            <person name="Groussin M."/>
            <person name="Gibbons S.M."/>
            <person name="Avila-Pacheco J."/>
            <person name="Jiang X."/>
            <person name="Kearney S.M."/>
            <person name="Perrotta A.R."/>
            <person name="Berdy B."/>
            <person name="Zhao S."/>
            <person name="Lieberman T.D."/>
            <person name="Swanson P.K."/>
            <person name="Smith M."/>
            <person name="Roesemann S."/>
            <person name="Alexander J.E."/>
            <person name="Rich S.A."/>
            <person name="Livny J."/>
            <person name="Vlamakis H."/>
            <person name="Clish C."/>
            <person name="Bullock K."/>
            <person name="Deik A."/>
            <person name="Scott J."/>
            <person name="Pierce K.A."/>
            <person name="Xavier R.J."/>
            <person name="Alm E.J."/>
        </authorList>
    </citation>
    <scope>NUCLEOTIDE SEQUENCE [LARGE SCALE GENOMIC DNA]</scope>
    <source>
        <strain evidence="12 13">BIOML-A18</strain>
    </source>
</reference>
<dbReference type="Gene3D" id="1.10.246.70">
    <property type="match status" value="1"/>
</dbReference>
<dbReference type="InterPro" id="IPR015251">
    <property type="entry name" value="PepX_N_dom"/>
</dbReference>
<dbReference type="PRINTS" id="PR00923">
    <property type="entry name" value="LACTOPTASE"/>
</dbReference>
<comment type="similarity">
    <text evidence="3 9">Belongs to the peptidase S15 family.</text>
</comment>
<comment type="subunit">
    <text evidence="4 9">Homodimer.</text>
</comment>
<dbReference type="InterPro" id="IPR050585">
    <property type="entry name" value="Xaa-Pro_dipeptidyl-ppase/CocE"/>
</dbReference>
<feature type="active site" description="Charge relay system" evidence="9">
    <location>
        <position position="468"/>
    </location>
</feature>
<dbReference type="InterPro" id="IPR008979">
    <property type="entry name" value="Galactose-bd-like_sf"/>
</dbReference>
<evidence type="ECO:0000256" key="5">
    <source>
        <dbReference type="ARBA" id="ARBA00022438"/>
    </source>
</evidence>
<dbReference type="HAMAP" id="MF_00698">
    <property type="entry name" value="Aminopeptidase_S15"/>
    <property type="match status" value="1"/>
</dbReference>
<evidence type="ECO:0000259" key="11">
    <source>
        <dbReference type="SMART" id="SM00940"/>
    </source>
</evidence>
<dbReference type="PANTHER" id="PTHR43056">
    <property type="entry name" value="PEPTIDASE S9 PROLYL OLIGOPEPTIDASE"/>
    <property type="match status" value="1"/>
</dbReference>
<dbReference type="PANTHER" id="PTHR43056:SF10">
    <property type="entry name" value="COCE_NOND FAMILY, PUTATIVE (AFU_ORTHOLOGUE AFUA_7G00600)-RELATED"/>
    <property type="match status" value="1"/>
</dbReference>
<dbReference type="Pfam" id="PF08530">
    <property type="entry name" value="PepX_C"/>
    <property type="match status" value="1"/>
</dbReference>
<evidence type="ECO:0000256" key="4">
    <source>
        <dbReference type="ARBA" id="ARBA00011738"/>
    </source>
</evidence>
<evidence type="ECO:0000256" key="3">
    <source>
        <dbReference type="ARBA" id="ARBA00010819"/>
    </source>
</evidence>
<dbReference type="GO" id="GO:0005737">
    <property type="term" value="C:cytoplasm"/>
    <property type="evidence" value="ECO:0007669"/>
    <property type="project" value="UniProtKB-SubCell"/>
</dbReference>
<protein>
    <recommendedName>
        <fullName evidence="9">Xaa-Pro dipeptidyl-peptidase</fullName>
        <ecNumber evidence="9">3.4.14.11</ecNumber>
    </recommendedName>
    <alternativeName>
        <fullName evidence="9">X-Pro dipeptidyl-peptidase</fullName>
    </alternativeName>
    <alternativeName>
        <fullName evidence="9">X-prolyl-dipeptidyl aminopeptidase</fullName>
        <shortName evidence="9">X-PDAP</shortName>
    </alternativeName>
</protein>
<gene>
    <name evidence="9" type="primary">pepX</name>
    <name evidence="12" type="ORF">GMC75_00125</name>
</gene>
<evidence type="ECO:0000256" key="2">
    <source>
        <dbReference type="ARBA" id="ARBA00003997"/>
    </source>
</evidence>
<feature type="domain" description="X-Prolyl dipeptidyl aminopeptidase PepX N-terminal" evidence="11">
    <location>
        <begin position="1"/>
        <end position="143"/>
    </location>
</feature>
<dbReference type="SUPFAM" id="SSF81761">
    <property type="entry name" value="X-Prolyl dipeptidyl aminopeptidase PepX, N-terminal domain"/>
    <property type="match status" value="1"/>
</dbReference>
<dbReference type="GO" id="GO:0008239">
    <property type="term" value="F:dipeptidyl-peptidase activity"/>
    <property type="evidence" value="ECO:0007669"/>
    <property type="project" value="UniProtKB-UniRule"/>
</dbReference>
<keyword evidence="8 9" id="KW-0720">Serine protease</keyword>
<dbReference type="Pfam" id="PF02129">
    <property type="entry name" value="Peptidase_S15"/>
    <property type="match status" value="1"/>
</dbReference>
<dbReference type="InterPro" id="IPR000383">
    <property type="entry name" value="Xaa-Pro-like_dom"/>
</dbReference>
<accession>A0A6I3P6C0</accession>
<dbReference type="InterPro" id="IPR013736">
    <property type="entry name" value="Xaa-Pro_dipept_C"/>
</dbReference>
<comment type="subcellular location">
    <subcellularLocation>
        <location evidence="9">Cytoplasm</location>
    </subcellularLocation>
</comment>
<dbReference type="RefSeq" id="WP_155198738.1">
    <property type="nucleotide sequence ID" value="NZ_WMYS01000001.1"/>
</dbReference>
<evidence type="ECO:0000313" key="12">
    <source>
        <dbReference type="EMBL" id="MTR40134.1"/>
    </source>
</evidence>
<dbReference type="InterPro" id="IPR036313">
    <property type="entry name" value="PepX_N_dom_sf"/>
</dbReference>
<evidence type="ECO:0000313" key="13">
    <source>
        <dbReference type="Proteomes" id="UP000430295"/>
    </source>
</evidence>
<evidence type="ECO:0000256" key="8">
    <source>
        <dbReference type="ARBA" id="ARBA00022825"/>
    </source>
</evidence>
<dbReference type="InterPro" id="IPR008252">
    <property type="entry name" value="Pept_S15_Xpro"/>
</dbReference>
<evidence type="ECO:0000256" key="9">
    <source>
        <dbReference type="HAMAP-Rule" id="MF_00698"/>
    </source>
</evidence>
<feature type="domain" description="Xaa-Pro dipeptidyl-peptidase C-terminal" evidence="10">
    <location>
        <begin position="514"/>
        <end position="754"/>
    </location>
</feature>
<keyword evidence="9" id="KW-0963">Cytoplasm</keyword>
<dbReference type="SUPFAM" id="SSF53474">
    <property type="entry name" value="alpha/beta-Hydrolases"/>
    <property type="match status" value="1"/>
</dbReference>
<dbReference type="AlphaFoldDB" id="A0A6I3P6C0"/>
<keyword evidence="6 9" id="KW-0645">Protease</keyword>
<evidence type="ECO:0000256" key="6">
    <source>
        <dbReference type="ARBA" id="ARBA00022670"/>
    </source>
</evidence>
<dbReference type="Gene3D" id="2.60.120.260">
    <property type="entry name" value="Galactose-binding domain-like"/>
    <property type="match status" value="1"/>
</dbReference>
<dbReference type="GO" id="GO:0008236">
    <property type="term" value="F:serine-type peptidase activity"/>
    <property type="evidence" value="ECO:0007669"/>
    <property type="project" value="UniProtKB-KW"/>
</dbReference>
<dbReference type="GO" id="GO:0004177">
    <property type="term" value="F:aminopeptidase activity"/>
    <property type="evidence" value="ECO:0007669"/>
    <property type="project" value="UniProtKB-KW"/>
</dbReference>
<feature type="active site" description="Charge relay system" evidence="9">
    <location>
        <position position="348"/>
    </location>
</feature>
<evidence type="ECO:0000256" key="7">
    <source>
        <dbReference type="ARBA" id="ARBA00022801"/>
    </source>
</evidence>
<dbReference type="Proteomes" id="UP000430295">
    <property type="component" value="Unassembled WGS sequence"/>
</dbReference>
<dbReference type="SMART" id="SM00939">
    <property type="entry name" value="PepX_C"/>
    <property type="match status" value="1"/>
</dbReference>
<keyword evidence="5 9" id="KW-0031">Aminopeptidase</keyword>
<dbReference type="SMART" id="SM00940">
    <property type="entry name" value="PepX_N"/>
    <property type="match status" value="1"/>
</dbReference>
<dbReference type="Pfam" id="PF09168">
    <property type="entry name" value="PepX_N"/>
    <property type="match status" value="1"/>
</dbReference>
<comment type="caution">
    <text evidence="12">The sequence shown here is derived from an EMBL/GenBank/DDBJ whole genome shotgun (WGS) entry which is preliminary data.</text>
</comment>
<comment type="function">
    <text evidence="2 9">Removes N-terminal dipeptides sequentially from polypeptides having unsubstituted N-termini provided that the penultimate residue is proline.</text>
</comment>
<sequence length="762" mass="87537">MKYNQYSYLSVDQKDILKELKEIGFDLPTHLPEKELFEWFVRKVYFTYKDTDYPLSNLVVDSKTDFLTYIQSDCEWSPNIFYTVALQLLGFRYFIDFEDTDSFLKEVQFPIEYGNLVENLYHLLNTRTVKGNLLIDQLVSDGLIPEDNQYHYFNGKSLATFTSHDAIREVVYVESRVDTDKDGLPDLVKISIIRPRYEGKIPAVMTASPYHQGTNDKASDKALYNMNVDLEVKEPHTIQVEVPQLELVDPVGSAELVDEAEETLTHINSSYTLNDYLLPRGYANLYVSGVGTKDSQGLMTNGNYQQIEAYKNVIDWLNGRCRAFTDHTRKRQVKADWSNGKVATTGISYLGTMSNGLATTGVDGLEVIIAEAGISSWYNYYRENGLVTSPGGYPGEDFDSLAELTYSRNLLGGDYLHHNAAHQADLDIVKKELDRASGDYNQFWHDRNYLLHADQVKAEVVFTHGSQDWNVKPLHVFNMFQALPTSIKKHLFYHNGAHVYLNNWQSIDFRESMNALLSKKLLGYDSSYELPTVIWQDNTGEQSWTSLDDFGNQTNQRTFSLGDDEKVIQNRYETKDYERYGKAYPTFLTDLYQDKAQQVTIDLPIEEDLHLNGKARLHLRLYSSTNKGLLSAQLLELGSKKYLQPYPAVLSVRTLDNGRYHMLDNLTELPFKEAGQRVISKGYLNLQNRHDLLEVEAVTPGEWMEFDFDLQPTIYKLEKGATLRLVLYTTDFEITVRDQTDYQLTIDLAQSSLHLPEMTETR</sequence>
<evidence type="ECO:0000259" key="10">
    <source>
        <dbReference type="SMART" id="SM00939"/>
    </source>
</evidence>
<keyword evidence="7 9" id="KW-0378">Hydrolase</keyword>
<dbReference type="NCBIfam" id="NF003783">
    <property type="entry name" value="PRK05371.1-4"/>
    <property type="match status" value="1"/>
</dbReference>
<feature type="active site" description="Charge relay system" evidence="9">
    <location>
        <position position="498"/>
    </location>
</feature>
<proteinExistence type="inferred from homology"/>